<protein>
    <submittedName>
        <fullName evidence="2">Uncharacterized protein</fullName>
    </submittedName>
</protein>
<dbReference type="Proteomes" id="UP000007517">
    <property type="component" value="Chromosome"/>
</dbReference>
<proteinExistence type="predicted"/>
<gene>
    <name evidence="2" type="ordered locus">BLASA_3671</name>
</gene>
<reference evidence="3" key="2">
    <citation type="submission" date="2012-02" db="EMBL/GenBank/DDBJ databases">
        <title>Complete genome sequence of Blastococcus saxobsidens strain DD2.</title>
        <authorList>
            <person name="Genoscope."/>
        </authorList>
    </citation>
    <scope>NUCLEOTIDE SEQUENCE [LARGE SCALE GENOMIC DNA]</scope>
    <source>
        <strain evidence="3">DD2</strain>
    </source>
</reference>
<dbReference type="HOGENOM" id="CLU_2714321_0_0_11"/>
<dbReference type="AlphaFoldDB" id="H6RVP8"/>
<name>H6RVP8_BLASD</name>
<accession>H6RVP8</accession>
<feature type="compositionally biased region" description="Basic and acidic residues" evidence="1">
    <location>
        <begin position="17"/>
        <end position="32"/>
    </location>
</feature>
<dbReference type="STRING" id="1146883.BLASA_3671"/>
<sequence length="72" mass="7295">MTESGASTPGADDAIDDPGRDPKGLHPPRDILDAPGGVSRDAGYTPGRPSLDERQAGSKPDEPPTGSEKGGL</sequence>
<organism evidence="2 3">
    <name type="scientific">Blastococcus saxobsidens (strain DD2)</name>
    <dbReference type="NCBI Taxonomy" id="1146883"/>
    <lineage>
        <taxon>Bacteria</taxon>
        <taxon>Bacillati</taxon>
        <taxon>Actinomycetota</taxon>
        <taxon>Actinomycetes</taxon>
        <taxon>Geodermatophilales</taxon>
        <taxon>Geodermatophilaceae</taxon>
        <taxon>Blastococcus</taxon>
    </lineage>
</organism>
<evidence type="ECO:0000256" key="1">
    <source>
        <dbReference type="SAM" id="MobiDB-lite"/>
    </source>
</evidence>
<reference evidence="2 3" key="1">
    <citation type="journal article" date="2012" name="J. Bacteriol.">
        <title>Genome Sequence of Blastococcus saxobsidens DD2, a Stone-Inhabiting Bacterium.</title>
        <authorList>
            <person name="Chouaia B."/>
            <person name="Crotti E."/>
            <person name="Brusetti L."/>
            <person name="Daffonchio D."/>
            <person name="Essoussi I."/>
            <person name="Nouioui I."/>
            <person name="Sbissi I."/>
            <person name="Ghodhbane-Gtari F."/>
            <person name="Gtari M."/>
            <person name="Vacherie B."/>
            <person name="Barbe V."/>
            <person name="Medigue C."/>
            <person name="Gury J."/>
            <person name="Pujic P."/>
            <person name="Normand P."/>
        </authorList>
    </citation>
    <scope>NUCLEOTIDE SEQUENCE [LARGE SCALE GENOMIC DNA]</scope>
    <source>
        <strain evidence="2 3">DD2</strain>
    </source>
</reference>
<dbReference type="OrthoDB" id="5195588at2"/>
<evidence type="ECO:0000313" key="2">
    <source>
        <dbReference type="EMBL" id="CCG04528.1"/>
    </source>
</evidence>
<keyword evidence="3" id="KW-1185">Reference proteome</keyword>
<dbReference type="KEGG" id="bsd:BLASA_3671"/>
<evidence type="ECO:0000313" key="3">
    <source>
        <dbReference type="Proteomes" id="UP000007517"/>
    </source>
</evidence>
<feature type="compositionally biased region" description="Basic and acidic residues" evidence="1">
    <location>
        <begin position="50"/>
        <end position="62"/>
    </location>
</feature>
<dbReference type="EMBL" id="FO117623">
    <property type="protein sequence ID" value="CCG04528.1"/>
    <property type="molecule type" value="Genomic_DNA"/>
</dbReference>
<feature type="region of interest" description="Disordered" evidence="1">
    <location>
        <begin position="1"/>
        <end position="72"/>
    </location>
</feature>
<dbReference type="RefSeq" id="WP_014377404.1">
    <property type="nucleotide sequence ID" value="NC_016943.1"/>
</dbReference>